<dbReference type="SMART" id="SM00219">
    <property type="entry name" value="TyrKc"/>
    <property type="match status" value="1"/>
</dbReference>
<evidence type="ECO:0000313" key="9">
    <source>
        <dbReference type="Proteomes" id="UP000218231"/>
    </source>
</evidence>
<name>A0A2A2L3M6_9BILA</name>
<keyword evidence="9" id="KW-1185">Reference proteome</keyword>
<feature type="domain" description="Protein kinase" evidence="7">
    <location>
        <begin position="184"/>
        <end position="472"/>
    </location>
</feature>
<dbReference type="GO" id="GO:0005524">
    <property type="term" value="F:ATP binding"/>
    <property type="evidence" value="ECO:0007669"/>
    <property type="project" value="UniProtKB-KW"/>
</dbReference>
<keyword evidence="4" id="KW-0067">ATP-binding</keyword>
<comment type="caution">
    <text evidence="8">The sequence shown here is derived from an EMBL/GenBank/DDBJ whole genome shotgun (WGS) entry which is preliminary data.</text>
</comment>
<dbReference type="PROSITE" id="PS50011">
    <property type="entry name" value="PROTEIN_KINASE_DOM"/>
    <property type="match status" value="1"/>
</dbReference>
<dbReference type="InterPro" id="IPR050122">
    <property type="entry name" value="RTK"/>
</dbReference>
<dbReference type="EMBL" id="LIAE01007228">
    <property type="protein sequence ID" value="PAV80730.1"/>
    <property type="molecule type" value="Genomic_DNA"/>
</dbReference>
<evidence type="ECO:0000256" key="3">
    <source>
        <dbReference type="ARBA" id="ARBA00022777"/>
    </source>
</evidence>
<dbReference type="CDD" id="cd00192">
    <property type="entry name" value="PTKc"/>
    <property type="match status" value="1"/>
</dbReference>
<dbReference type="OrthoDB" id="535945at2759"/>
<dbReference type="GO" id="GO:0043235">
    <property type="term" value="C:receptor complex"/>
    <property type="evidence" value="ECO:0007669"/>
    <property type="project" value="TreeGrafter"/>
</dbReference>
<evidence type="ECO:0000259" key="7">
    <source>
        <dbReference type="PROSITE" id="PS50011"/>
    </source>
</evidence>
<keyword evidence="2" id="KW-0547">Nucleotide-binding</keyword>
<evidence type="ECO:0000256" key="2">
    <source>
        <dbReference type="ARBA" id="ARBA00022741"/>
    </source>
</evidence>
<dbReference type="PRINTS" id="PR00109">
    <property type="entry name" value="TYRKINASE"/>
</dbReference>
<dbReference type="InterPro" id="IPR020635">
    <property type="entry name" value="Tyr_kinase_cat_dom"/>
</dbReference>
<dbReference type="GO" id="GO:0005886">
    <property type="term" value="C:plasma membrane"/>
    <property type="evidence" value="ECO:0007669"/>
    <property type="project" value="TreeGrafter"/>
</dbReference>
<dbReference type="GO" id="GO:0004714">
    <property type="term" value="F:transmembrane receptor protein tyrosine kinase activity"/>
    <property type="evidence" value="ECO:0007669"/>
    <property type="project" value="TreeGrafter"/>
</dbReference>
<evidence type="ECO:0000256" key="4">
    <source>
        <dbReference type="ARBA" id="ARBA00022840"/>
    </source>
</evidence>
<dbReference type="STRING" id="2018661.A0A2A2L3M6"/>
<feature type="transmembrane region" description="Helical" evidence="6">
    <location>
        <begin position="95"/>
        <end position="114"/>
    </location>
</feature>
<dbReference type="Gene3D" id="3.30.200.20">
    <property type="entry name" value="Phosphorylase Kinase, domain 1"/>
    <property type="match status" value="1"/>
</dbReference>
<dbReference type="GO" id="GO:0007169">
    <property type="term" value="P:cell surface receptor protein tyrosine kinase signaling pathway"/>
    <property type="evidence" value="ECO:0007669"/>
    <property type="project" value="TreeGrafter"/>
</dbReference>
<dbReference type="InterPro" id="IPR008266">
    <property type="entry name" value="Tyr_kinase_AS"/>
</dbReference>
<dbReference type="AlphaFoldDB" id="A0A2A2L3M6"/>
<dbReference type="PANTHER" id="PTHR24416:SF624">
    <property type="entry name" value="TYROSINE-PROTEIN KINASE F09A5.2-RELATED"/>
    <property type="match status" value="1"/>
</dbReference>
<organism evidence="8 9">
    <name type="scientific">Diploscapter pachys</name>
    <dbReference type="NCBI Taxonomy" id="2018661"/>
    <lineage>
        <taxon>Eukaryota</taxon>
        <taxon>Metazoa</taxon>
        <taxon>Ecdysozoa</taxon>
        <taxon>Nematoda</taxon>
        <taxon>Chromadorea</taxon>
        <taxon>Rhabditida</taxon>
        <taxon>Rhabditina</taxon>
        <taxon>Rhabditomorpha</taxon>
        <taxon>Rhabditoidea</taxon>
        <taxon>Rhabditidae</taxon>
        <taxon>Diploscapter</taxon>
    </lineage>
</organism>
<evidence type="ECO:0000256" key="1">
    <source>
        <dbReference type="ARBA" id="ARBA00022679"/>
    </source>
</evidence>
<dbReference type="Proteomes" id="UP000218231">
    <property type="component" value="Unassembled WGS sequence"/>
</dbReference>
<evidence type="ECO:0000313" key="8">
    <source>
        <dbReference type="EMBL" id="PAV80730.1"/>
    </source>
</evidence>
<evidence type="ECO:0000256" key="6">
    <source>
        <dbReference type="SAM" id="Phobius"/>
    </source>
</evidence>
<gene>
    <name evidence="8" type="ORF">WR25_03324</name>
</gene>
<reference evidence="8 9" key="1">
    <citation type="journal article" date="2017" name="Curr. Biol.">
        <title>Genome architecture and evolution of a unichromosomal asexual nematode.</title>
        <authorList>
            <person name="Fradin H."/>
            <person name="Zegar C."/>
            <person name="Gutwein M."/>
            <person name="Lucas J."/>
            <person name="Kovtun M."/>
            <person name="Corcoran D."/>
            <person name="Baugh L.R."/>
            <person name="Kiontke K."/>
            <person name="Gunsalus K."/>
            <person name="Fitch D.H."/>
            <person name="Piano F."/>
        </authorList>
    </citation>
    <scope>NUCLEOTIDE SEQUENCE [LARGE SCALE GENOMIC DNA]</scope>
    <source>
        <strain evidence="8">PF1309</strain>
    </source>
</reference>
<keyword evidence="5" id="KW-0829">Tyrosine-protein kinase</keyword>
<dbReference type="Pfam" id="PF07714">
    <property type="entry name" value="PK_Tyr_Ser-Thr"/>
    <property type="match status" value="1"/>
</dbReference>
<keyword evidence="6" id="KW-0472">Membrane</keyword>
<keyword evidence="6" id="KW-1133">Transmembrane helix</keyword>
<keyword evidence="6" id="KW-0812">Transmembrane</keyword>
<keyword evidence="3" id="KW-0418">Kinase</keyword>
<dbReference type="FunFam" id="1.10.510.10:FF:000554">
    <property type="entry name" value="Predicted protein"/>
    <property type="match status" value="1"/>
</dbReference>
<dbReference type="InterPro" id="IPR011009">
    <property type="entry name" value="Kinase-like_dom_sf"/>
</dbReference>
<dbReference type="PROSITE" id="PS00109">
    <property type="entry name" value="PROTEIN_KINASE_TYR"/>
    <property type="match status" value="1"/>
</dbReference>
<proteinExistence type="predicted"/>
<keyword evidence="1" id="KW-0808">Transferase</keyword>
<dbReference type="InterPro" id="IPR001245">
    <property type="entry name" value="Ser-Thr/Tyr_kinase_cat_dom"/>
</dbReference>
<dbReference type="SUPFAM" id="SSF56112">
    <property type="entry name" value="Protein kinase-like (PK-like)"/>
    <property type="match status" value="1"/>
</dbReference>
<protein>
    <recommendedName>
        <fullName evidence="7">Protein kinase domain-containing protein</fullName>
    </recommendedName>
</protein>
<evidence type="ECO:0000256" key="5">
    <source>
        <dbReference type="ARBA" id="ARBA00023137"/>
    </source>
</evidence>
<sequence length="544" mass="61977">MAVLMLNHTATFLQENSVSGDKGSIIYFMTDFGCDDLCHDELLSAQSDLLETIYETNTHIRLFYSGTNTISEYHPKSKNDVESACKPYDNPTLQILGIIVGILCFLAIIMGIIMRCYYKCTNGRHIFVDLFKLTPCYKKKKREGIIGSMALQNRNAISAENYYYEMQLGGRPSEWEIDPNNLLVVETKPLGSGAFAKVYEGIFKGEIPLSKIVGHHLGIKMEEDGTYRVAVKKLPPYANSEAINDFRHEIAFMKQLGYHAHILSLLGCVTESTEPMILTEICPHGDVLSFVRSRKDNLIEEDSNYYFENGLKIKDLISIAWQTADGMTYLSTKNIVHRDIAARNVLLTESMVAKIADFGLCRLVDQALYTSKGGRLPIKWMALESLKYYEYTLQSDVWSFGVFLFELFSLGETPYATVQPTDMPDYLESGKRLPKPEKCPEKIYQMMTECWKVESDTRPKIEEIREDLSKLLTSATEAYGYLDIEAQRQTSFVDEGEICGIPADIFEQRQEKSKIFQAILEQSHKRLKKAQYVLEQNQVELKTV</sequence>
<dbReference type="Gene3D" id="1.10.510.10">
    <property type="entry name" value="Transferase(Phosphotransferase) domain 1"/>
    <property type="match status" value="1"/>
</dbReference>
<accession>A0A2A2L3M6</accession>
<dbReference type="InterPro" id="IPR000719">
    <property type="entry name" value="Prot_kinase_dom"/>
</dbReference>
<dbReference type="PANTHER" id="PTHR24416">
    <property type="entry name" value="TYROSINE-PROTEIN KINASE RECEPTOR"/>
    <property type="match status" value="1"/>
</dbReference>